<dbReference type="EMBL" id="JAHYBX010000005">
    <property type="protein sequence ID" value="MCA1857096.1"/>
    <property type="molecule type" value="Genomic_DNA"/>
</dbReference>
<keyword evidence="1" id="KW-0812">Transmembrane</keyword>
<reference evidence="2 3" key="1">
    <citation type="submission" date="2021-07" db="EMBL/GenBank/DDBJ databases">
        <title>Characterization of Violacein-producing bacteria and related species.</title>
        <authorList>
            <person name="Wilson H.S."/>
            <person name="De Leon M.E."/>
        </authorList>
    </citation>
    <scope>NUCLEOTIDE SEQUENCE [LARGE SCALE GENOMIC DNA]</scope>
    <source>
        <strain evidence="2 3">HSC-2F05</strain>
    </source>
</reference>
<evidence type="ECO:0000313" key="3">
    <source>
        <dbReference type="Proteomes" id="UP001198602"/>
    </source>
</evidence>
<proteinExistence type="predicted"/>
<evidence type="ECO:0008006" key="4">
    <source>
        <dbReference type="Google" id="ProtNLM"/>
    </source>
</evidence>
<evidence type="ECO:0000256" key="1">
    <source>
        <dbReference type="SAM" id="Phobius"/>
    </source>
</evidence>
<keyword evidence="1" id="KW-0472">Membrane</keyword>
<feature type="transmembrane region" description="Helical" evidence="1">
    <location>
        <begin position="12"/>
        <end position="36"/>
    </location>
</feature>
<sequence>MRRRQKQGGLSIFEFTIVLALFALLTGSVIQGYGMIQTGTAKKLANELVNVQDMLIAYRERYSAIPGDDTNAHIHLDKNALRACWNLCVNSPAVGDDGLIISYSQGWTGYYVHELQESSLFWYHVRLAGLAPGDPMVPYGTNAVGGRIGITSTKDIPTRPAGIPGLYSACTSGLTGDLAAMVDSQLDDGNATTGKVWGALQTNYFGVITPTEPTPYQSGKRYTICMAF</sequence>
<name>A0ABS7YBM8_9BURK</name>
<comment type="caution">
    <text evidence="2">The sequence shown here is derived from an EMBL/GenBank/DDBJ whole genome shotgun (WGS) entry which is preliminary data.</text>
</comment>
<keyword evidence="1" id="KW-1133">Transmembrane helix</keyword>
<organism evidence="2 3">
    <name type="scientific">Massilia hydrophila</name>
    <dbReference type="NCBI Taxonomy" id="3044279"/>
    <lineage>
        <taxon>Bacteria</taxon>
        <taxon>Pseudomonadati</taxon>
        <taxon>Pseudomonadota</taxon>
        <taxon>Betaproteobacteria</taxon>
        <taxon>Burkholderiales</taxon>
        <taxon>Oxalobacteraceae</taxon>
        <taxon>Telluria group</taxon>
        <taxon>Massilia</taxon>
    </lineage>
</organism>
<keyword evidence="3" id="KW-1185">Reference proteome</keyword>
<dbReference type="Proteomes" id="UP001198602">
    <property type="component" value="Unassembled WGS sequence"/>
</dbReference>
<dbReference type="RefSeq" id="WP_225239338.1">
    <property type="nucleotide sequence ID" value="NZ_JAHYBX010000005.1"/>
</dbReference>
<protein>
    <recommendedName>
        <fullName evidence="4">Prepilin-type N-terminal cleavage/methylation domain-containing protein</fullName>
    </recommendedName>
</protein>
<evidence type="ECO:0000313" key="2">
    <source>
        <dbReference type="EMBL" id="MCA1857096.1"/>
    </source>
</evidence>
<accession>A0ABS7YBM8</accession>
<gene>
    <name evidence="2" type="ORF">LE190_14335</name>
</gene>